<organism evidence="3 4">
    <name type="scientific">Orchesella dallaii</name>
    <dbReference type="NCBI Taxonomy" id="48710"/>
    <lineage>
        <taxon>Eukaryota</taxon>
        <taxon>Metazoa</taxon>
        <taxon>Ecdysozoa</taxon>
        <taxon>Arthropoda</taxon>
        <taxon>Hexapoda</taxon>
        <taxon>Collembola</taxon>
        <taxon>Entomobryomorpha</taxon>
        <taxon>Entomobryoidea</taxon>
        <taxon>Orchesellidae</taxon>
        <taxon>Orchesellinae</taxon>
        <taxon>Orchesella</taxon>
    </lineage>
</organism>
<dbReference type="Proteomes" id="UP001642540">
    <property type="component" value="Unassembled WGS sequence"/>
</dbReference>
<comment type="similarity">
    <text evidence="1">Belongs to the peptidase M1 family.</text>
</comment>
<evidence type="ECO:0000256" key="1">
    <source>
        <dbReference type="ARBA" id="ARBA00010136"/>
    </source>
</evidence>
<dbReference type="InterPro" id="IPR050344">
    <property type="entry name" value="Peptidase_M1_aminopeptidases"/>
</dbReference>
<comment type="caution">
    <text evidence="3">The sequence shown here is derived from an EMBL/GenBank/DDBJ whole genome shotgun (WGS) entry which is preliminary data.</text>
</comment>
<proteinExistence type="inferred from homology"/>
<dbReference type="EMBL" id="CAXLJM020000104">
    <property type="protein sequence ID" value="CAL8134430.1"/>
    <property type="molecule type" value="Genomic_DNA"/>
</dbReference>
<evidence type="ECO:0000313" key="4">
    <source>
        <dbReference type="Proteomes" id="UP001642540"/>
    </source>
</evidence>
<evidence type="ECO:0000313" key="3">
    <source>
        <dbReference type="EMBL" id="CAL8134430.1"/>
    </source>
</evidence>
<evidence type="ECO:0000259" key="2">
    <source>
        <dbReference type="Pfam" id="PF11838"/>
    </source>
</evidence>
<dbReference type="PANTHER" id="PTHR11533:SF299">
    <property type="entry name" value="AMINOPEPTIDASE"/>
    <property type="match status" value="1"/>
</dbReference>
<dbReference type="InterPro" id="IPR024571">
    <property type="entry name" value="ERAP1-like_C_dom"/>
</dbReference>
<keyword evidence="4" id="KW-1185">Reference proteome</keyword>
<feature type="domain" description="ERAP1-like C-terminal" evidence="2">
    <location>
        <begin position="6"/>
        <end position="325"/>
    </location>
</feature>
<reference evidence="3 4" key="1">
    <citation type="submission" date="2024-08" db="EMBL/GenBank/DDBJ databases">
        <authorList>
            <person name="Cucini C."/>
            <person name="Frati F."/>
        </authorList>
    </citation>
    <scope>NUCLEOTIDE SEQUENCE [LARGE SCALE GENOMIC DNA]</scope>
</reference>
<sequence>MIQTKNTKASVLFRINEDSSLLQMLQQQLEMNHTAIKPLTRAAILSDYFTFADENYGRYGEALNFTTYLSEGSTNETSLVVWKTFLSKFSGTYDKFISHPQYPKLKNFLLGKLTNVLDYTSSPKTREEIVLRDYLLETACKLNHPHCQTMAKELFSQWRANTNDSSPLDNFYPESRPILQCAIVRNRGQEAYDFIMAKYRQGVGVQFDEITTDFSRGFLWSLPCASDKIIFKGFIEYILTPPSPSSGGIEDINRWHILEVVSSTPLPNGRDLFLPFISNNFDLIIEKLGLVYVIPAIIYQLTHSWEFTTAEKKKEIQELFMLHEDKLLDEDGEDTVLIVSGIYKKLDANIQWMGTQGKDILDTINSLSN</sequence>
<name>A0ABP1RS84_9HEXA</name>
<gene>
    <name evidence="3" type="ORF">ODALV1_LOCUS25521</name>
</gene>
<accession>A0ABP1RS84</accession>
<dbReference type="PANTHER" id="PTHR11533">
    <property type="entry name" value="PROTEASE M1 ZINC METALLOPROTEASE"/>
    <property type="match status" value="1"/>
</dbReference>
<dbReference type="Gene3D" id="1.25.50.20">
    <property type="match status" value="1"/>
</dbReference>
<dbReference type="Pfam" id="PF11838">
    <property type="entry name" value="ERAP1_C"/>
    <property type="match status" value="1"/>
</dbReference>
<protein>
    <recommendedName>
        <fullName evidence="2">ERAP1-like C-terminal domain-containing protein</fullName>
    </recommendedName>
</protein>